<dbReference type="Proteomes" id="UP001549920">
    <property type="component" value="Unassembled WGS sequence"/>
</dbReference>
<dbReference type="Gene3D" id="3.15.10.30">
    <property type="entry name" value="Haemolymph juvenile hormone binding protein"/>
    <property type="match status" value="1"/>
</dbReference>
<evidence type="ECO:0000313" key="4">
    <source>
        <dbReference type="Proteomes" id="UP001549920"/>
    </source>
</evidence>
<feature type="signal peptide" evidence="1">
    <location>
        <begin position="1"/>
        <end position="17"/>
    </location>
</feature>
<protein>
    <submittedName>
        <fullName evidence="2">Uncharacterized protein</fullName>
    </submittedName>
</protein>
<reference evidence="4 5" key="1">
    <citation type="submission" date="2024-06" db="EMBL/GenBank/DDBJ databases">
        <title>A chromosome-level genome assembly of beet webworm, Loxostege sticticalis.</title>
        <authorList>
            <person name="Zhang Y."/>
        </authorList>
    </citation>
    <scope>NUCLEOTIDE SEQUENCE [LARGE SCALE GENOMIC DNA]</scope>
    <source>
        <strain evidence="3">AQ026</strain>
        <strain evidence="2">AQ028</strain>
        <tissue evidence="2">Male pupae</tissue>
        <tissue evidence="3">Whole body</tissue>
    </source>
</reference>
<feature type="chain" id="PRO_5044723007" evidence="1">
    <location>
        <begin position="18"/>
        <end position="224"/>
    </location>
</feature>
<dbReference type="EMBL" id="JBEDNZ010000003">
    <property type="protein sequence ID" value="KAL0849814.1"/>
    <property type="molecule type" value="Genomic_DNA"/>
</dbReference>
<dbReference type="AlphaFoldDB" id="A0ABD0TKJ8"/>
<evidence type="ECO:0000256" key="1">
    <source>
        <dbReference type="SAM" id="SignalP"/>
    </source>
</evidence>
<accession>A0ABD0TKJ8</accession>
<dbReference type="Pfam" id="PF06585">
    <property type="entry name" value="JHBP"/>
    <property type="match status" value="1"/>
</dbReference>
<evidence type="ECO:0000313" key="5">
    <source>
        <dbReference type="Proteomes" id="UP001549921"/>
    </source>
</evidence>
<comment type="caution">
    <text evidence="2">The sequence shown here is derived from an EMBL/GenBank/DDBJ whole genome shotgun (WGS) entry which is preliminary data.</text>
</comment>
<keyword evidence="4" id="KW-1185">Reference proteome</keyword>
<dbReference type="PANTHER" id="PTHR11008">
    <property type="entry name" value="PROTEIN TAKEOUT-LIKE PROTEIN"/>
    <property type="match status" value="1"/>
</dbReference>
<dbReference type="EMBL" id="JBEUOH010000003">
    <property type="protein sequence ID" value="KAL0895369.1"/>
    <property type="molecule type" value="Genomic_DNA"/>
</dbReference>
<dbReference type="InterPro" id="IPR038606">
    <property type="entry name" value="To_sf"/>
</dbReference>
<evidence type="ECO:0000313" key="3">
    <source>
        <dbReference type="EMBL" id="KAL0895369.1"/>
    </source>
</evidence>
<evidence type="ECO:0000313" key="2">
    <source>
        <dbReference type="EMBL" id="KAL0849814.1"/>
    </source>
</evidence>
<sequence>MKIFAFAFAILVAGVAANPEAVAKTNERFVDNIIAGLIEDLINDIQERGLDPIEIKEADYEYRLPVTDLLEVDAAAADILVEGISNIKINRINFSLLTSRLQLDLSLPLVSAKVGSSSARVKLFDGEFAAEASGSVAIEELRLVADVRINLGIISGVSIRSLAINFSIKDIQSDLNIVLFGHDLSEKVNGFLGETVPNTLEANRNDINSLLSHVLKEVIEAQLP</sequence>
<name>A0ABD0TKJ8_LOXSC</name>
<dbReference type="PANTHER" id="PTHR11008:SF9">
    <property type="entry name" value="PROTEIN TAKEOUT-LIKE PROTEIN"/>
    <property type="match status" value="1"/>
</dbReference>
<gene>
    <name evidence="3" type="ORF">ABMA27_011502</name>
    <name evidence="2" type="ORF">ABMA28_011755</name>
</gene>
<organism evidence="2 5">
    <name type="scientific">Loxostege sticticalis</name>
    <name type="common">Beet webworm moth</name>
    <dbReference type="NCBI Taxonomy" id="481309"/>
    <lineage>
        <taxon>Eukaryota</taxon>
        <taxon>Metazoa</taxon>
        <taxon>Ecdysozoa</taxon>
        <taxon>Arthropoda</taxon>
        <taxon>Hexapoda</taxon>
        <taxon>Insecta</taxon>
        <taxon>Pterygota</taxon>
        <taxon>Neoptera</taxon>
        <taxon>Endopterygota</taxon>
        <taxon>Lepidoptera</taxon>
        <taxon>Glossata</taxon>
        <taxon>Ditrysia</taxon>
        <taxon>Pyraloidea</taxon>
        <taxon>Crambidae</taxon>
        <taxon>Pyraustinae</taxon>
        <taxon>Loxostege</taxon>
    </lineage>
</organism>
<dbReference type="InterPro" id="IPR010562">
    <property type="entry name" value="Haemolymph_juvenile_hormone-bd"/>
</dbReference>
<keyword evidence="1" id="KW-0732">Signal</keyword>
<proteinExistence type="predicted"/>
<dbReference type="Proteomes" id="UP001549921">
    <property type="component" value="Unassembled WGS sequence"/>
</dbReference>